<dbReference type="InterPro" id="IPR018766">
    <property type="entry name" value="Zinicin_2"/>
</dbReference>
<evidence type="ECO:0000313" key="1">
    <source>
        <dbReference type="EMBL" id="EEH63661.1"/>
    </source>
</evidence>
<reference evidence="1 2" key="1">
    <citation type="submission" date="2009-01" db="EMBL/GenBank/DDBJ databases">
        <authorList>
            <person name="Qin X."/>
            <person name="Bachman B."/>
            <person name="Battles P."/>
            <person name="Bell A."/>
            <person name="Bess C."/>
            <person name="Bickham C."/>
            <person name="Chaboub L."/>
            <person name="Chen D."/>
            <person name="Coyle M."/>
            <person name="Deiros D.R."/>
            <person name="Dinh H."/>
            <person name="Forbes L."/>
            <person name="Fowler G."/>
            <person name="Francisco L."/>
            <person name="Fu Q."/>
            <person name="Gubbala S."/>
            <person name="Hale W."/>
            <person name="Han Y."/>
            <person name="Hemphill L."/>
            <person name="Highlander S.K."/>
            <person name="Hirani K."/>
            <person name="Hogues M."/>
            <person name="Jackson L."/>
            <person name="Jakkamsetti A."/>
            <person name="Javaid M."/>
            <person name="Jiang H."/>
            <person name="Korchina V."/>
            <person name="Kovar C."/>
            <person name="Lara F."/>
            <person name="Lee S."/>
            <person name="Mata R."/>
            <person name="Mathew T."/>
            <person name="Moen C."/>
            <person name="Morales K."/>
            <person name="Munidasa M."/>
            <person name="Nazareth L."/>
            <person name="Ngo R."/>
            <person name="Nguyen L."/>
            <person name="Okwuonu G."/>
            <person name="Ongeri F."/>
            <person name="Patil S."/>
            <person name="Petrosino J."/>
            <person name="Pham C."/>
            <person name="Pham P."/>
            <person name="Pu L.-L."/>
            <person name="Puazo M."/>
            <person name="Raj R."/>
            <person name="Reid J."/>
            <person name="Rouhana J."/>
            <person name="Saada N."/>
            <person name="Shang Y."/>
            <person name="Simmons D."/>
            <person name="Thornton R."/>
            <person name="Warren J."/>
            <person name="Weissenberger G."/>
            <person name="Zhang J."/>
            <person name="Zhang L."/>
            <person name="Zhou C."/>
            <person name="Zhu D."/>
            <person name="Muzny D."/>
            <person name="Worley K."/>
            <person name="Gibbs R."/>
        </authorList>
    </citation>
    <scope>NUCLEOTIDE SEQUENCE [LARGE SCALE GENOMIC DNA]</scope>
    <source>
        <strain evidence="1 2">DSM 15436</strain>
    </source>
</reference>
<keyword evidence="1" id="KW-0378">Hydrolase</keyword>
<dbReference type="STRING" id="525245.HMPREF0044_0680"/>
<organism evidence="1 2">
    <name type="scientific">Gleimia coleocanis DSM 15436</name>
    <dbReference type="NCBI Taxonomy" id="525245"/>
    <lineage>
        <taxon>Bacteria</taxon>
        <taxon>Bacillati</taxon>
        <taxon>Actinomycetota</taxon>
        <taxon>Actinomycetes</taxon>
        <taxon>Actinomycetales</taxon>
        <taxon>Actinomycetaceae</taxon>
        <taxon>Gleimia</taxon>
    </lineage>
</organism>
<dbReference type="Proteomes" id="UP000010301">
    <property type="component" value="Unassembled WGS sequence"/>
</dbReference>
<dbReference type="HOGENOM" id="CLU_031872_1_0_11"/>
<dbReference type="NCBIfam" id="TIGR03624">
    <property type="entry name" value="putative hydrolase"/>
    <property type="match status" value="1"/>
</dbReference>
<dbReference type="InterPro" id="IPR042271">
    <property type="entry name" value="Zinicin_2_N"/>
</dbReference>
<dbReference type="SUPFAM" id="SSF55486">
    <property type="entry name" value="Metalloproteases ('zincins'), catalytic domain"/>
    <property type="match status" value="1"/>
</dbReference>
<dbReference type="AlphaFoldDB" id="C0W0T7"/>
<dbReference type="OrthoDB" id="8478472at2"/>
<dbReference type="eggNOG" id="COG5282">
    <property type="taxonomic scope" value="Bacteria"/>
</dbReference>
<proteinExistence type="predicted"/>
<evidence type="ECO:0000313" key="2">
    <source>
        <dbReference type="Proteomes" id="UP000010301"/>
    </source>
</evidence>
<gene>
    <name evidence="1" type="ORF">HMPREF0044_0680</name>
</gene>
<dbReference type="Pfam" id="PF10103">
    <property type="entry name" value="Zincin_2"/>
    <property type="match status" value="1"/>
</dbReference>
<dbReference type="GO" id="GO:0016787">
    <property type="term" value="F:hydrolase activity"/>
    <property type="evidence" value="ECO:0007669"/>
    <property type="project" value="UniProtKB-KW"/>
</dbReference>
<dbReference type="RefSeq" id="WP_006546452.1">
    <property type="nucleotide sequence ID" value="NZ_DS999543.1"/>
</dbReference>
<dbReference type="PANTHER" id="PTHR39420">
    <property type="match status" value="1"/>
</dbReference>
<name>C0W0T7_9ACTO</name>
<sequence>MSDFNAGGFPFFGGNFDPNQFDPKEFAEFLKSMGVDPNQVVPGGVQNLSPAILQQMLQQATFIMQSSDGPINWKLVQQIFRQGAWGEGDLQLSAAQAAQARQALQVADLWLDAVTDVAPVTSERKAWRRSDWADETLDTWKVIIEPVAENVERAFKTAFGQQMKHLQNLDETDFERLSESPEFSMLQGLPGMENIHGLKALLSQGDKLVSEMSSAVFSLQIGKALGELSHAALGSTDVGIPGPSAVTALVLPNVDAFAAGFEIPIDEVRQFAALRECAHARLFASVPWLKAEILGSIRLYAAEISIDTEAIRQAVTEVGPMDQEGLQNALTGKLFKPEPSESQKLALTQIEALLALIEGWVETVTFEAARPYLPHATQLRELMRRRRIDGSPAEQVLATLIGLQLRPRKARNATELWELLGAQGMVARDAYWRHPDVAPSDAELDSPQDFLANRQLREAVETSIDAELGALLDGTLGWAEGLAPDMDSEGDQQI</sequence>
<keyword evidence="2" id="KW-1185">Reference proteome</keyword>
<dbReference type="EMBL" id="ACFG01000030">
    <property type="protein sequence ID" value="EEH63661.1"/>
    <property type="molecule type" value="Genomic_DNA"/>
</dbReference>
<comment type="caution">
    <text evidence="1">The sequence shown here is derived from an EMBL/GenBank/DDBJ whole genome shotgun (WGS) entry which is preliminary data.</text>
</comment>
<dbReference type="Gene3D" id="1.20.150.30">
    <property type="entry name" value="Zincin-like metallopeptidase, N-terminal domain"/>
    <property type="match status" value="1"/>
</dbReference>
<protein>
    <submittedName>
        <fullName evidence="1">Putative hydrolase</fullName>
    </submittedName>
</protein>
<accession>C0W0T7</accession>
<dbReference type="PANTHER" id="PTHR39420:SF2">
    <property type="entry name" value="HYDROLASE"/>
    <property type="match status" value="1"/>
</dbReference>